<protein>
    <submittedName>
        <fullName evidence="1">CLUMA_CG014913, isoform A</fullName>
    </submittedName>
</protein>
<evidence type="ECO:0000313" key="1">
    <source>
        <dbReference type="EMBL" id="CRL01697.1"/>
    </source>
</evidence>
<reference evidence="1 2" key="1">
    <citation type="submission" date="2015-04" db="EMBL/GenBank/DDBJ databases">
        <authorList>
            <person name="Syromyatnikov M.Y."/>
            <person name="Popov V.N."/>
        </authorList>
    </citation>
    <scope>NUCLEOTIDE SEQUENCE [LARGE SCALE GENOMIC DNA]</scope>
</reference>
<proteinExistence type="predicted"/>
<dbReference type="AlphaFoldDB" id="A0A1J1IT64"/>
<name>A0A1J1IT64_9DIPT</name>
<evidence type="ECO:0000313" key="2">
    <source>
        <dbReference type="Proteomes" id="UP000183832"/>
    </source>
</evidence>
<keyword evidence="2" id="KW-1185">Reference proteome</keyword>
<feature type="non-terminal residue" evidence="1">
    <location>
        <position position="1"/>
    </location>
</feature>
<sequence>FVFLLFFNLSYATYKLPEGTNCDHFCQSNSSVIPNEITGIYYMTEMVPFPFDVGINCGYLNISEPVDGLQYFEEIVKKCDCVSIMQRLWIFYKISVYVYSRVAVPKCEDIGPVMESLYNCGIPPEAFTVMDYSKCLRC</sequence>
<dbReference type="EMBL" id="CVRI01000056">
    <property type="protein sequence ID" value="CRL01697.1"/>
    <property type="molecule type" value="Genomic_DNA"/>
</dbReference>
<organism evidence="1 2">
    <name type="scientific">Clunio marinus</name>
    <dbReference type="NCBI Taxonomy" id="568069"/>
    <lineage>
        <taxon>Eukaryota</taxon>
        <taxon>Metazoa</taxon>
        <taxon>Ecdysozoa</taxon>
        <taxon>Arthropoda</taxon>
        <taxon>Hexapoda</taxon>
        <taxon>Insecta</taxon>
        <taxon>Pterygota</taxon>
        <taxon>Neoptera</taxon>
        <taxon>Endopterygota</taxon>
        <taxon>Diptera</taxon>
        <taxon>Nematocera</taxon>
        <taxon>Chironomoidea</taxon>
        <taxon>Chironomidae</taxon>
        <taxon>Clunio</taxon>
    </lineage>
</organism>
<accession>A0A1J1IT64</accession>
<gene>
    <name evidence="1" type="ORF">CLUMA_CG014913</name>
</gene>
<dbReference type="Proteomes" id="UP000183832">
    <property type="component" value="Unassembled WGS sequence"/>
</dbReference>